<proteinExistence type="predicted"/>
<reference evidence="1 2" key="1">
    <citation type="journal article" date="2022" name="Allergy">
        <title>Genome assembly and annotation of Periplaneta americana reveal a comprehensive cockroach allergen profile.</title>
        <authorList>
            <person name="Wang L."/>
            <person name="Xiong Q."/>
            <person name="Saelim N."/>
            <person name="Wang L."/>
            <person name="Nong W."/>
            <person name="Wan A.T."/>
            <person name="Shi M."/>
            <person name="Liu X."/>
            <person name="Cao Q."/>
            <person name="Hui J.H.L."/>
            <person name="Sookrung N."/>
            <person name="Leung T.F."/>
            <person name="Tungtrongchitr A."/>
            <person name="Tsui S.K.W."/>
        </authorList>
    </citation>
    <scope>NUCLEOTIDE SEQUENCE [LARGE SCALE GENOMIC DNA]</scope>
    <source>
        <strain evidence="1">PWHHKU_190912</strain>
    </source>
</reference>
<comment type="caution">
    <text evidence="1">The sequence shown here is derived from an EMBL/GenBank/DDBJ whole genome shotgun (WGS) entry which is preliminary data.</text>
</comment>
<dbReference type="Proteomes" id="UP001148838">
    <property type="component" value="Unassembled WGS sequence"/>
</dbReference>
<gene>
    <name evidence="1" type="ORF">ANN_22271</name>
</gene>
<organism evidence="1 2">
    <name type="scientific">Periplaneta americana</name>
    <name type="common">American cockroach</name>
    <name type="synonym">Blatta americana</name>
    <dbReference type="NCBI Taxonomy" id="6978"/>
    <lineage>
        <taxon>Eukaryota</taxon>
        <taxon>Metazoa</taxon>
        <taxon>Ecdysozoa</taxon>
        <taxon>Arthropoda</taxon>
        <taxon>Hexapoda</taxon>
        <taxon>Insecta</taxon>
        <taxon>Pterygota</taxon>
        <taxon>Neoptera</taxon>
        <taxon>Polyneoptera</taxon>
        <taxon>Dictyoptera</taxon>
        <taxon>Blattodea</taxon>
        <taxon>Blattoidea</taxon>
        <taxon>Blattidae</taxon>
        <taxon>Blattinae</taxon>
        <taxon>Periplaneta</taxon>
    </lineage>
</organism>
<sequence length="337" mass="38643">MSPGSNTESYPAFAHIGLRKTPEKTSTSPSAGALVFHPGDSGSIPVQIVIEFLVVRADVTEGFPRDTLIFLYHSTNTFVHACGVTVSTSSRETRWPGYLIFIEKSVFADTHAEPSFMAKASRIPSTKAGLTLSINDNPLAQFLPFIDMSKKVAVLRSMKQSLRFLSAGLIKMLVQEPTIFPPSPYFIGYLSYVITAARVLFTADVRAVLEQLSAFVWSVALYGAETWALRRNEEKRIEAFEICIWRRLERVKWTDRIRNEAVLERMDEERMMLKLTRKRKRNWLGHWLRRNCLLKDALEGMENGRRVRGRRRYQMIDDIKIYGSKHLKCVYGEEWNV</sequence>
<evidence type="ECO:0000313" key="1">
    <source>
        <dbReference type="EMBL" id="KAJ4430062.1"/>
    </source>
</evidence>
<accession>A0ABQ8S7P3</accession>
<evidence type="ECO:0000313" key="2">
    <source>
        <dbReference type="Proteomes" id="UP001148838"/>
    </source>
</evidence>
<dbReference type="PANTHER" id="PTHR47027">
    <property type="entry name" value="REVERSE TRANSCRIPTASE DOMAIN-CONTAINING PROTEIN"/>
    <property type="match status" value="1"/>
</dbReference>
<dbReference type="PANTHER" id="PTHR47027:SF8">
    <property type="entry name" value="RIBONUCLEASE H"/>
    <property type="match status" value="1"/>
</dbReference>
<keyword evidence="2" id="KW-1185">Reference proteome</keyword>
<dbReference type="EMBL" id="JAJSOF020000033">
    <property type="protein sequence ID" value="KAJ4430062.1"/>
    <property type="molecule type" value="Genomic_DNA"/>
</dbReference>
<protein>
    <submittedName>
        <fullName evidence="1">Uncharacterized protein</fullName>
    </submittedName>
</protein>
<name>A0ABQ8S7P3_PERAM</name>